<dbReference type="EMBL" id="QXIX01000062">
    <property type="protein sequence ID" value="RIE11438.1"/>
    <property type="molecule type" value="Genomic_DNA"/>
</dbReference>
<feature type="domain" description="LD-carboxypeptidase C-terminal" evidence="5">
    <location>
        <begin position="211"/>
        <end position="331"/>
    </location>
</feature>
<dbReference type="InterPro" id="IPR029062">
    <property type="entry name" value="Class_I_gatase-like"/>
</dbReference>
<dbReference type="Gene3D" id="3.40.50.10740">
    <property type="entry name" value="Class I glutamine amidotransferase-like"/>
    <property type="match status" value="1"/>
</dbReference>
<keyword evidence="7" id="KW-0121">Carboxypeptidase</keyword>
<sequence>MLELIKPLKLKSGDLVATVSLSWGGAGDAETRWRYDLGKKRLEELFDLQVIEMPNTLIGREFLYHHPEKRAQDLMDAFRNPDIKAIFSCIGGEESVRMLPYIDFDVIRKNPKIFIGYSDTTVSHYICLKSGLSSFYGPSVLAELAENVQIFPYTVKWLRKVLFSDTPAGLIEPSTTWTSERIPWLIENRDKEKTMFPNTGPIVLQGKGKVKGRLIGGCMEVLEMLKDTKLWPDKSTFDSVILFLETSENMPSPAYVEYWLRNYGSSGILQRINGLIWSKPYNEKYFEEYQKLIKKIVTDELGLTNLPIIYNMNFGHTEPMMILPFGCMAEMNCDDASFSLLEGAVV</sequence>
<dbReference type="InterPro" id="IPR027478">
    <property type="entry name" value="LdcA_N"/>
</dbReference>
<evidence type="ECO:0000256" key="2">
    <source>
        <dbReference type="ARBA" id="ARBA00022801"/>
    </source>
</evidence>
<evidence type="ECO:0000259" key="4">
    <source>
        <dbReference type="Pfam" id="PF02016"/>
    </source>
</evidence>
<feature type="active site" description="Charge relay system" evidence="3">
    <location>
        <position position="245"/>
    </location>
</feature>
<feature type="domain" description="LD-carboxypeptidase N-terminal" evidence="4">
    <location>
        <begin position="16"/>
        <end position="137"/>
    </location>
</feature>
<dbReference type="PIRSF" id="PIRSF028757">
    <property type="entry name" value="LD-carboxypeptidase"/>
    <property type="match status" value="1"/>
</dbReference>
<evidence type="ECO:0000313" key="8">
    <source>
        <dbReference type="Proteomes" id="UP000265724"/>
    </source>
</evidence>
<dbReference type="Pfam" id="PF17676">
    <property type="entry name" value="Peptidase_S66C"/>
    <property type="match status" value="1"/>
</dbReference>
<dbReference type="SUPFAM" id="SSF141986">
    <property type="entry name" value="LD-carboxypeptidase A C-terminal domain-like"/>
    <property type="match status" value="1"/>
</dbReference>
<dbReference type="AlphaFoldDB" id="A0A398DHY6"/>
<comment type="caution">
    <text evidence="7">The sequence shown here is derived from an EMBL/GenBank/DDBJ whole genome shotgun (WGS) entry which is preliminary data.</text>
</comment>
<dbReference type="InterPro" id="IPR040921">
    <property type="entry name" value="Peptidase_S66C"/>
</dbReference>
<protein>
    <submittedName>
        <fullName evidence="7">LD-carboxypeptidase</fullName>
    </submittedName>
</protein>
<evidence type="ECO:0000313" key="6">
    <source>
        <dbReference type="EMBL" id="RIE11438.1"/>
    </source>
</evidence>
<organism evidence="7 9">
    <name type="scientific">Candidatus Cryosericum hinesii</name>
    <dbReference type="NCBI Taxonomy" id="2290915"/>
    <lineage>
        <taxon>Bacteria</taxon>
        <taxon>Pseudomonadati</taxon>
        <taxon>Caldisericota/Cryosericota group</taxon>
        <taxon>Candidatus Cryosericota</taxon>
        <taxon>Candidatus Cryosericia</taxon>
        <taxon>Candidatus Cryosericales</taxon>
        <taxon>Candidatus Cryosericaceae</taxon>
        <taxon>Candidatus Cryosericum</taxon>
    </lineage>
</organism>
<accession>A0A398DHY6</accession>
<feature type="active site" description="Charge relay system" evidence="3">
    <location>
        <position position="316"/>
    </location>
</feature>
<dbReference type="Proteomes" id="UP000266042">
    <property type="component" value="Unassembled WGS sequence"/>
</dbReference>
<dbReference type="Pfam" id="PF02016">
    <property type="entry name" value="Peptidase_S66"/>
    <property type="match status" value="1"/>
</dbReference>
<dbReference type="RefSeq" id="WP_119088084.1">
    <property type="nucleotide sequence ID" value="NZ_QXIV01000050.1"/>
</dbReference>
<dbReference type="InterPro" id="IPR003507">
    <property type="entry name" value="S66_fam"/>
</dbReference>
<evidence type="ECO:0000313" key="7">
    <source>
        <dbReference type="EMBL" id="RIE11808.1"/>
    </source>
</evidence>
<name>A0A398DHY6_9BACT</name>
<dbReference type="SUPFAM" id="SSF52317">
    <property type="entry name" value="Class I glutamine amidotransferase-like"/>
    <property type="match status" value="1"/>
</dbReference>
<keyword evidence="8" id="KW-1185">Reference proteome</keyword>
<evidence type="ECO:0000256" key="3">
    <source>
        <dbReference type="PIRSR" id="PIRSR028757-1"/>
    </source>
</evidence>
<feature type="active site" description="Nucleophile" evidence="3">
    <location>
        <position position="118"/>
    </location>
</feature>
<dbReference type="CDD" id="cd07062">
    <property type="entry name" value="Peptidase_S66_mccF_like"/>
    <property type="match status" value="1"/>
</dbReference>
<dbReference type="Gene3D" id="3.50.30.60">
    <property type="entry name" value="LD-carboxypeptidase A C-terminal domain-like"/>
    <property type="match status" value="1"/>
</dbReference>
<dbReference type="PANTHER" id="PTHR30237">
    <property type="entry name" value="MURAMOYLTETRAPEPTIDE CARBOXYPEPTIDASE"/>
    <property type="match status" value="1"/>
</dbReference>
<dbReference type="GO" id="GO:0004180">
    <property type="term" value="F:carboxypeptidase activity"/>
    <property type="evidence" value="ECO:0007669"/>
    <property type="project" value="UniProtKB-KW"/>
</dbReference>
<dbReference type="InterPro" id="IPR040449">
    <property type="entry name" value="Peptidase_S66_N"/>
</dbReference>
<comment type="similarity">
    <text evidence="1">Belongs to the peptidase S66 family.</text>
</comment>
<evidence type="ECO:0000256" key="1">
    <source>
        <dbReference type="ARBA" id="ARBA00010233"/>
    </source>
</evidence>
<dbReference type="InterPro" id="IPR027461">
    <property type="entry name" value="Carboxypeptidase_A_C_sf"/>
</dbReference>
<reference evidence="8 9" key="1">
    <citation type="submission" date="2018-09" db="EMBL/GenBank/DDBJ databases">
        <title>Discovery and Ecogenomic Context for Candidatus Cryosericales, a Global Caldiserica Order Active in Thawing Permafrost.</title>
        <authorList>
            <person name="Martinez M.A."/>
            <person name="Woodcroft B.J."/>
            <person name="Ignacio Espinoza J.C."/>
            <person name="Zayed A."/>
            <person name="Singleton C.M."/>
            <person name="Boyd J."/>
            <person name="Li Y.-F."/>
            <person name="Purvine S."/>
            <person name="Maughan H."/>
            <person name="Hodgkins S.B."/>
            <person name="Anderson D."/>
            <person name="Sederholm M."/>
            <person name="Temperton B."/>
            <person name="Saleska S.R."/>
            <person name="Tyson G.W."/>
            <person name="Rich V.I."/>
        </authorList>
    </citation>
    <scope>NUCLEOTIDE SEQUENCE [LARGE SCALE GENOMIC DNA]</scope>
    <source>
        <strain evidence="6 8">SMC2</strain>
        <strain evidence="7 9">SMC3</strain>
    </source>
</reference>
<keyword evidence="2" id="KW-0378">Hydrolase</keyword>
<dbReference type="Proteomes" id="UP000265724">
    <property type="component" value="Unassembled WGS sequence"/>
</dbReference>
<dbReference type="EMBL" id="QXIW01000033">
    <property type="protein sequence ID" value="RIE11808.1"/>
    <property type="molecule type" value="Genomic_DNA"/>
</dbReference>
<dbReference type="PANTHER" id="PTHR30237:SF4">
    <property type="entry name" value="LD-CARBOXYPEPTIDASE C-TERMINAL DOMAIN-CONTAINING PROTEIN"/>
    <property type="match status" value="1"/>
</dbReference>
<evidence type="ECO:0000313" key="9">
    <source>
        <dbReference type="Proteomes" id="UP000266042"/>
    </source>
</evidence>
<keyword evidence="7" id="KW-0645">Protease</keyword>
<gene>
    <name evidence="6" type="ORF">SMC2_09110</name>
    <name evidence="7" type="ORF">SMC3_08460</name>
</gene>
<proteinExistence type="inferred from homology"/>
<evidence type="ECO:0000259" key="5">
    <source>
        <dbReference type="Pfam" id="PF17676"/>
    </source>
</evidence>